<sequence length="110" mass="12463">MSFIGPTKWLALLNVGYQHVLLTVTERRNIEKNCHFDRQALCKGHTKGQQNNRVVPPFSECTNGFKPSPKMHSQSILLTDITEMQAPITLFSYMSLCFWTLSGYSVIIGV</sequence>
<gene>
    <name evidence="1" type="ORF">CEXT_407801</name>
</gene>
<protein>
    <submittedName>
        <fullName evidence="1">Uncharacterized protein</fullName>
    </submittedName>
</protein>
<evidence type="ECO:0000313" key="1">
    <source>
        <dbReference type="EMBL" id="GIX75219.1"/>
    </source>
</evidence>
<evidence type="ECO:0000313" key="2">
    <source>
        <dbReference type="Proteomes" id="UP001054945"/>
    </source>
</evidence>
<keyword evidence="2" id="KW-1185">Reference proteome</keyword>
<comment type="caution">
    <text evidence="1">The sequence shown here is derived from an EMBL/GenBank/DDBJ whole genome shotgun (WGS) entry which is preliminary data.</text>
</comment>
<dbReference type="EMBL" id="BPLR01002569">
    <property type="protein sequence ID" value="GIX75219.1"/>
    <property type="molecule type" value="Genomic_DNA"/>
</dbReference>
<organism evidence="1 2">
    <name type="scientific">Caerostris extrusa</name>
    <name type="common">Bark spider</name>
    <name type="synonym">Caerostris bankana</name>
    <dbReference type="NCBI Taxonomy" id="172846"/>
    <lineage>
        <taxon>Eukaryota</taxon>
        <taxon>Metazoa</taxon>
        <taxon>Ecdysozoa</taxon>
        <taxon>Arthropoda</taxon>
        <taxon>Chelicerata</taxon>
        <taxon>Arachnida</taxon>
        <taxon>Araneae</taxon>
        <taxon>Araneomorphae</taxon>
        <taxon>Entelegynae</taxon>
        <taxon>Araneoidea</taxon>
        <taxon>Araneidae</taxon>
        <taxon>Caerostris</taxon>
    </lineage>
</organism>
<accession>A0AAV4MS52</accession>
<reference evidence="1 2" key="1">
    <citation type="submission" date="2021-06" db="EMBL/GenBank/DDBJ databases">
        <title>Caerostris extrusa draft genome.</title>
        <authorList>
            <person name="Kono N."/>
            <person name="Arakawa K."/>
        </authorList>
    </citation>
    <scope>NUCLEOTIDE SEQUENCE [LARGE SCALE GENOMIC DNA]</scope>
</reference>
<proteinExistence type="predicted"/>
<dbReference type="Proteomes" id="UP001054945">
    <property type="component" value="Unassembled WGS sequence"/>
</dbReference>
<dbReference type="AlphaFoldDB" id="A0AAV4MS52"/>
<name>A0AAV4MS52_CAEEX</name>